<evidence type="ECO:0000256" key="10">
    <source>
        <dbReference type="RuleBase" id="RU361209"/>
    </source>
</evidence>
<dbReference type="GO" id="GO:0042124">
    <property type="term" value="F:1,3-beta-glucanosyltransferase activity"/>
    <property type="evidence" value="ECO:0007669"/>
    <property type="project" value="TreeGrafter"/>
</dbReference>
<protein>
    <recommendedName>
        <fullName evidence="10">1,3-beta-glucanosyltransferase</fullName>
        <ecNumber evidence="10">2.4.1.-</ecNumber>
    </recommendedName>
</protein>
<dbReference type="GO" id="GO:0005886">
    <property type="term" value="C:plasma membrane"/>
    <property type="evidence" value="ECO:0007669"/>
    <property type="project" value="UniProtKB-SubCell"/>
</dbReference>
<evidence type="ECO:0000313" key="12">
    <source>
        <dbReference type="EMBL" id="KAJ1918577.1"/>
    </source>
</evidence>
<sequence>MKGPLVLTAFVVCLLGTTAALDRLVIKGSKFFNSRTGEQFYFKGIAYQPQDEDNSTRDPLADTEACHRDIKVFKDLGLNSIRVYDVNYENNHEECMRALEEAGIYLFLDIPNSTNAINRADPTWDLDLFNHYKNKIDAFAEHSNIAAFLIGNEVTNSISTTPSSAYVKAATRDIKAYIRSLGKEIPVGYADNDDPAVAKNLVPFFVCGDDPLAQIDFYAINTYRWCGKEATFQTSGYSILTEKFRNFSMPVLLSEYGCNIVRPRTFSEVRSIFGPDMQDVFSGGFMYEYSQETNDYGIVKIPGSGDSVTRYIDFDDFRREIRNASPKGVNFEHYNPAKSVQRCPAVSEEWQTSSKALPPTPNEQACQCMFNSLECALSSDYSDSEGKILGDFLGYVCGENPDACAEVSGFTKTGQYGIYSGCSAQQRSSYIINANYLAQNRNRNACKIDGVSAKIKPRSSAAVQRKCENFASTSAMKPHDFTDTKGHVGRNSNSISSKDFGALAKYKNSDNDMDSMSDSQSGTAESIRAMFLLTTIISACLAWYSL</sequence>
<dbReference type="SMART" id="SM00768">
    <property type="entry name" value="X8"/>
    <property type="match status" value="1"/>
</dbReference>
<accession>A0A9W8DTY3</accession>
<keyword evidence="13" id="KW-1185">Reference proteome</keyword>
<dbReference type="AlphaFoldDB" id="A0A9W8DTY3"/>
<keyword evidence="5 10" id="KW-0732">Signal</keyword>
<feature type="domain" description="X8" evidence="11">
    <location>
        <begin position="373"/>
        <end position="469"/>
    </location>
</feature>
<dbReference type="Pfam" id="PF03198">
    <property type="entry name" value="Glyco_hydro_72"/>
    <property type="match status" value="1"/>
</dbReference>
<evidence type="ECO:0000256" key="4">
    <source>
        <dbReference type="ARBA" id="ARBA00022622"/>
    </source>
</evidence>
<keyword evidence="8" id="KW-0325">Glycoprotein</keyword>
<dbReference type="EC" id="2.4.1.-" evidence="10"/>
<comment type="subcellular location">
    <subcellularLocation>
        <location evidence="1">Cell envelope</location>
    </subcellularLocation>
    <subcellularLocation>
        <location evidence="10">Cell membrane</location>
        <topology evidence="10">Lipid-anchor</topology>
        <topology evidence="10">GPI-anchor</topology>
    </subcellularLocation>
    <subcellularLocation>
        <location evidence="2">Membrane</location>
        <topology evidence="2">Lipid-anchor</topology>
        <topology evidence="2">GPI-anchor</topology>
    </subcellularLocation>
</comment>
<feature type="signal peptide" evidence="10">
    <location>
        <begin position="1"/>
        <end position="20"/>
    </location>
</feature>
<dbReference type="InterPro" id="IPR012946">
    <property type="entry name" value="X8"/>
</dbReference>
<dbReference type="Gene3D" id="3.20.20.80">
    <property type="entry name" value="Glycosidases"/>
    <property type="match status" value="1"/>
</dbReference>
<dbReference type="InterPro" id="IPR004886">
    <property type="entry name" value="Glucanosyltransferase"/>
</dbReference>
<dbReference type="Pfam" id="PF07983">
    <property type="entry name" value="X8"/>
    <property type="match status" value="1"/>
</dbReference>
<evidence type="ECO:0000256" key="3">
    <source>
        <dbReference type="ARBA" id="ARBA00007528"/>
    </source>
</evidence>
<proteinExistence type="inferred from homology"/>
<keyword evidence="6 10" id="KW-0472">Membrane</keyword>
<evidence type="ECO:0000256" key="1">
    <source>
        <dbReference type="ARBA" id="ARBA00004196"/>
    </source>
</evidence>
<reference evidence="12" key="1">
    <citation type="submission" date="2022-07" db="EMBL/GenBank/DDBJ databases">
        <title>Phylogenomic reconstructions and comparative analyses of Kickxellomycotina fungi.</title>
        <authorList>
            <person name="Reynolds N.K."/>
            <person name="Stajich J.E."/>
            <person name="Barry K."/>
            <person name="Grigoriev I.V."/>
            <person name="Crous P."/>
            <person name="Smith M.E."/>
        </authorList>
    </citation>
    <scope>NUCLEOTIDE SEQUENCE</scope>
    <source>
        <strain evidence="12">NBRC 100468</strain>
    </source>
</reference>
<evidence type="ECO:0000256" key="2">
    <source>
        <dbReference type="ARBA" id="ARBA00004589"/>
    </source>
</evidence>
<keyword evidence="10" id="KW-0808">Transferase</keyword>
<keyword evidence="7" id="KW-1015">Disulfide bond</keyword>
<keyword evidence="9 10" id="KW-0449">Lipoprotein</keyword>
<evidence type="ECO:0000256" key="8">
    <source>
        <dbReference type="ARBA" id="ARBA00023180"/>
    </source>
</evidence>
<dbReference type="EMBL" id="JANBPU010000042">
    <property type="protein sequence ID" value="KAJ1918577.1"/>
    <property type="molecule type" value="Genomic_DNA"/>
</dbReference>
<dbReference type="InterPro" id="IPR017853">
    <property type="entry name" value="GH"/>
</dbReference>
<evidence type="ECO:0000256" key="5">
    <source>
        <dbReference type="ARBA" id="ARBA00022729"/>
    </source>
</evidence>
<dbReference type="GO" id="GO:0071970">
    <property type="term" value="P:fungal-type cell wall (1-&gt;3)-beta-D-glucan biosynthetic process"/>
    <property type="evidence" value="ECO:0007669"/>
    <property type="project" value="TreeGrafter"/>
</dbReference>
<comment type="caution">
    <text evidence="12">The sequence shown here is derived from an EMBL/GenBank/DDBJ whole genome shotgun (WGS) entry which is preliminary data.</text>
</comment>
<feature type="chain" id="PRO_5041014977" description="1,3-beta-glucanosyltransferase" evidence="10">
    <location>
        <begin position="21"/>
        <end position="546"/>
    </location>
</feature>
<name>A0A9W8DTY3_9FUNG</name>
<dbReference type="Proteomes" id="UP001150538">
    <property type="component" value="Unassembled WGS sequence"/>
</dbReference>
<dbReference type="PANTHER" id="PTHR31468:SF2">
    <property type="entry name" value="1,3-BETA-GLUCANOSYLTRANSFERASE GAS1"/>
    <property type="match status" value="1"/>
</dbReference>
<gene>
    <name evidence="12" type="primary">gel4_2</name>
    <name evidence="12" type="ORF">H4219_002514</name>
</gene>
<dbReference type="SUPFAM" id="SSF51445">
    <property type="entry name" value="(Trans)glycosidases"/>
    <property type="match status" value="1"/>
</dbReference>
<keyword evidence="4 10" id="KW-0336">GPI-anchor</keyword>
<dbReference type="GO" id="GO:0098552">
    <property type="term" value="C:side of membrane"/>
    <property type="evidence" value="ECO:0007669"/>
    <property type="project" value="UniProtKB-KW"/>
</dbReference>
<evidence type="ECO:0000256" key="9">
    <source>
        <dbReference type="ARBA" id="ARBA00023288"/>
    </source>
</evidence>
<evidence type="ECO:0000256" key="6">
    <source>
        <dbReference type="ARBA" id="ARBA00023136"/>
    </source>
</evidence>
<evidence type="ECO:0000256" key="7">
    <source>
        <dbReference type="ARBA" id="ARBA00023157"/>
    </source>
</evidence>
<comment type="function">
    <text evidence="10">Splits internally a 1,3-beta-glucan molecule and transfers the newly generated reducing end (the donor) to the non-reducing end of another 1,3-beta-glucan molecule (the acceptor) forming a 1,3-beta linkage, resulting in the elongation of 1,3-beta-glucan chains in the cell wall.</text>
</comment>
<dbReference type="PANTHER" id="PTHR31468">
    <property type="entry name" value="1,3-BETA-GLUCANOSYLTRANSFERASE GAS1"/>
    <property type="match status" value="1"/>
</dbReference>
<evidence type="ECO:0000313" key="13">
    <source>
        <dbReference type="Proteomes" id="UP001150538"/>
    </source>
</evidence>
<comment type="similarity">
    <text evidence="3 10">Belongs to the glycosyl hydrolase 72 family.</text>
</comment>
<dbReference type="OrthoDB" id="421038at2759"/>
<organism evidence="12 13">
    <name type="scientific">Mycoemilia scoparia</name>
    <dbReference type="NCBI Taxonomy" id="417184"/>
    <lineage>
        <taxon>Eukaryota</taxon>
        <taxon>Fungi</taxon>
        <taxon>Fungi incertae sedis</taxon>
        <taxon>Zoopagomycota</taxon>
        <taxon>Kickxellomycotina</taxon>
        <taxon>Kickxellomycetes</taxon>
        <taxon>Kickxellales</taxon>
        <taxon>Kickxellaceae</taxon>
        <taxon>Mycoemilia</taxon>
    </lineage>
</organism>
<dbReference type="Gene3D" id="1.20.58.1040">
    <property type="match status" value="1"/>
</dbReference>
<dbReference type="GO" id="GO:0031505">
    <property type="term" value="P:fungal-type cell wall organization"/>
    <property type="evidence" value="ECO:0007669"/>
    <property type="project" value="TreeGrafter"/>
</dbReference>
<evidence type="ECO:0000259" key="11">
    <source>
        <dbReference type="SMART" id="SM00768"/>
    </source>
</evidence>